<evidence type="ECO:0000256" key="1">
    <source>
        <dbReference type="SAM" id="MobiDB-lite"/>
    </source>
</evidence>
<name>A0A1Q3BBD5_CEPFO</name>
<sequence length="1207" mass="135567">MAVMFEGFSIREYTAKMRSVNVAKCWPFSGHDNTDDEITKERVEVLLPPITVPRFRWWSHELNNKEDDAEKEFQGTEEDERSRPVCMGFASATVSAHFDSSSREESRQGRVVSSSKARSRTPKKRSIVEIFAVAPQIESVVEDDDDDDVDGSEGEEDETLNLIKIDKKKKKKVEMLEKLMMKKNKYKKKIKTKKIKKKEKKLKKSIANMLSCVPQVINSKFELQSPVTVTRNLNGSLSNKEFPKDILGAVSIGRKKSGLKRLSTQKKQKVNQKSKLVAKQQEPVIPVRSILKNNGKKISGQSALNHRMHGGIEVNPCGILNPDRHVRFSEEDRIRGSRTIPTFEQKLCNFYPYAFASSSEKDQSMEPGEDLVTVEVSDDDVSIIRDNGSAVQPANSNKHLPGAHDLVDIPTLLRPPLSCQEKVKHSSDKSVSLGQLATFDDNMHMPGQGKRIESHHSPYVGIPKPFSALQVSDPLLNSPVLSNVSRASSSSAKFNDYFEDHTQEVALMTNTREFPPLPSSDLSGYTNANGRVPFTLHSAPENNNSHAVQHQPYQYPVEVMGSLYPPPEWKQRAVSFRDKCEDEGFYGLPLNSQGELIQERPSGKGRFNQPEKSGFVTSSFSILPVLKFAPPRSVKEKLFVDRVLPKDQLDLFPVGKENPNVHLPARLGVTESLCTQKTDLHWQISERRGNHYVCPLDSDMNLTNIPLTGCRQYDQVQNQKGNGFIHPKEHSNHMFLNASQPTMRLMGKDVAVGRSSNEMQGFEDGQIWTDKEIIAEHHPSAAALHNYSERGHYQQDWLLDPAAPKSKEIQAQPLETQSYQASRNNILMKAPESRLPHTYPDWQADGTIQNGSFNVNRIPSPKFHHFTHPSTSPVMFNSNANFQEPYTSGAETPRISSQLHLPSHAELKYRQDLPYTPKSAFNFPFLHPDCSEHIQPSWFPSSSKSLIPWLLQSTTQQVKPPITVSQPYSHVVGNYHLHTVGTNFFTTPSSHHSPLVSYTPDHITSHPQMSSLGPSFEGHPPPVPSLPGVKLTPRIDKGYRNRIFKVNDKMKSKAFDFNDLGSFQKTKKRPAAMAGYSRKPNKMRNLGKQEDFSIVTRLTRDNVSRDMQCHTGALEPNLRRDEAIGIEFFTNEAQRGGSPGNDYSKVDGVGRVGPIKLSAGAKHILKPSQNMDQDNSIPIHSTIPFAVVTNSGGIFESQKKSTKIYKF</sequence>
<keyword evidence="3" id="KW-1185">Reference proteome</keyword>
<reference evidence="3" key="1">
    <citation type="submission" date="2016-04" db="EMBL/GenBank/DDBJ databases">
        <title>Cephalotus genome sequencing.</title>
        <authorList>
            <person name="Fukushima K."/>
            <person name="Hasebe M."/>
            <person name="Fang X."/>
        </authorList>
    </citation>
    <scope>NUCLEOTIDE SEQUENCE [LARGE SCALE GENOMIC DNA]</scope>
    <source>
        <strain evidence="3">cv. St1</strain>
    </source>
</reference>
<dbReference type="OrthoDB" id="678085at2759"/>
<dbReference type="EMBL" id="BDDD01000389">
    <property type="protein sequence ID" value="GAV65154.1"/>
    <property type="molecule type" value="Genomic_DNA"/>
</dbReference>
<evidence type="ECO:0000313" key="3">
    <source>
        <dbReference type="Proteomes" id="UP000187406"/>
    </source>
</evidence>
<organism evidence="2 3">
    <name type="scientific">Cephalotus follicularis</name>
    <name type="common">Albany pitcher plant</name>
    <dbReference type="NCBI Taxonomy" id="3775"/>
    <lineage>
        <taxon>Eukaryota</taxon>
        <taxon>Viridiplantae</taxon>
        <taxon>Streptophyta</taxon>
        <taxon>Embryophyta</taxon>
        <taxon>Tracheophyta</taxon>
        <taxon>Spermatophyta</taxon>
        <taxon>Magnoliopsida</taxon>
        <taxon>eudicotyledons</taxon>
        <taxon>Gunneridae</taxon>
        <taxon>Pentapetalae</taxon>
        <taxon>rosids</taxon>
        <taxon>fabids</taxon>
        <taxon>Oxalidales</taxon>
        <taxon>Cephalotaceae</taxon>
        <taxon>Cephalotus</taxon>
    </lineage>
</organism>
<dbReference type="PANTHER" id="PTHR36892">
    <property type="entry name" value="OS01G0201800 PROTEIN"/>
    <property type="match status" value="1"/>
</dbReference>
<evidence type="ECO:0000313" key="2">
    <source>
        <dbReference type="EMBL" id="GAV65154.1"/>
    </source>
</evidence>
<dbReference type="STRING" id="3775.A0A1Q3BBD5"/>
<comment type="caution">
    <text evidence="2">The sequence shown here is derived from an EMBL/GenBank/DDBJ whole genome shotgun (WGS) entry which is preliminary data.</text>
</comment>
<dbReference type="InParanoid" id="A0A1Q3BBD5"/>
<accession>A0A1Q3BBD5</accession>
<gene>
    <name evidence="2" type="ORF">CFOL_v3_08669</name>
</gene>
<protein>
    <submittedName>
        <fullName evidence="2">Uncharacterized protein</fullName>
    </submittedName>
</protein>
<dbReference type="AlphaFoldDB" id="A0A1Q3BBD5"/>
<feature type="region of interest" description="Disordered" evidence="1">
    <location>
        <begin position="97"/>
        <end position="119"/>
    </location>
</feature>
<dbReference type="Proteomes" id="UP000187406">
    <property type="component" value="Unassembled WGS sequence"/>
</dbReference>
<proteinExistence type="predicted"/>
<dbReference type="PANTHER" id="PTHR36892:SF1">
    <property type="entry name" value="OS05G0518200 PROTEIN"/>
    <property type="match status" value="1"/>
</dbReference>